<accession>A0AA41R0Z8</accession>
<evidence type="ECO:0000256" key="2">
    <source>
        <dbReference type="ARBA" id="ARBA00022801"/>
    </source>
</evidence>
<dbReference type="SUPFAM" id="SSF52172">
    <property type="entry name" value="CheY-like"/>
    <property type="match status" value="1"/>
</dbReference>
<evidence type="ECO:0000259" key="8">
    <source>
        <dbReference type="PROSITE" id="PS50122"/>
    </source>
</evidence>
<dbReference type="SMART" id="SM00448">
    <property type="entry name" value="REC"/>
    <property type="match status" value="1"/>
</dbReference>
<dbReference type="RefSeq" id="WP_246903702.1">
    <property type="nucleotide sequence ID" value="NZ_JALJRB010000004.1"/>
</dbReference>
<evidence type="ECO:0000256" key="3">
    <source>
        <dbReference type="ARBA" id="ARBA00039140"/>
    </source>
</evidence>
<protein>
    <recommendedName>
        <fullName evidence="3">protein-glutamate methylesterase</fullName>
        <ecNumber evidence="3">3.1.1.61</ecNumber>
    </recommendedName>
</protein>
<feature type="modified residue" description="4-aspartylphosphate" evidence="6">
    <location>
        <position position="118"/>
    </location>
</feature>
<dbReference type="GO" id="GO:0006935">
    <property type="term" value="P:chemotaxis"/>
    <property type="evidence" value="ECO:0007669"/>
    <property type="project" value="InterPro"/>
</dbReference>
<dbReference type="Gene3D" id="3.40.50.2300">
    <property type="match status" value="1"/>
</dbReference>
<name>A0AA41R0Z8_9BACT</name>
<evidence type="ECO:0000256" key="6">
    <source>
        <dbReference type="PROSITE-ProRule" id="PRU00169"/>
    </source>
</evidence>
<dbReference type="PROSITE" id="PS50122">
    <property type="entry name" value="CHEB"/>
    <property type="match status" value="1"/>
</dbReference>
<evidence type="ECO:0000256" key="4">
    <source>
        <dbReference type="ARBA" id="ARBA00048267"/>
    </source>
</evidence>
<sequence>MILFCEECGTRLNVDPSRIRDGDCRVECHVCHEVLTVTGGRKPGGKTAQANLISGGNPPRTAGKPLSILVVDDSKMIRRVLREIIESDSRKKVVGEAEDGRKALELLGSLKPDVVTLDINMPVMDGLTTLKHIMIQHPVPTVMISALTQEGATETFESLKYGAIDFLPKPSRARGGDLQAQRLEIIRKIEMAAAVQMESVRYLRRPSQEKAPLSDPSSPFRSLVVMGVAEGGYGALLNVIPRLNPRLPAAYVAVMHQPAQHLDGFARYLDQCSRLTIERAADGVAIHPGRCYLAAAGEPLTFIREVGQIRFKRYHEANCRPDGAIDRVMGDAARLMGTNTTGIILTGAGDDGLAGLGTVIGGGGTVFIQDPGSCLFKETPMKAADQYDMANLVSDKRMAGAINAHLTALGNGG</sequence>
<evidence type="ECO:0000256" key="1">
    <source>
        <dbReference type="ARBA" id="ARBA00022490"/>
    </source>
</evidence>
<keyword evidence="2" id="KW-0378">Hydrolase</keyword>
<gene>
    <name evidence="9" type="ORF">MRX98_05340</name>
</gene>
<dbReference type="AlphaFoldDB" id="A0AA41R0Z8"/>
<proteinExistence type="predicted"/>
<keyword evidence="1" id="KW-0963">Cytoplasm</keyword>
<dbReference type="InterPro" id="IPR000673">
    <property type="entry name" value="Sig_transdc_resp-reg_Me-estase"/>
</dbReference>
<feature type="domain" description="Response regulatory" evidence="7">
    <location>
        <begin position="67"/>
        <end position="184"/>
    </location>
</feature>
<dbReference type="Gene3D" id="3.40.50.180">
    <property type="entry name" value="Methylesterase CheB, C-terminal domain"/>
    <property type="match status" value="1"/>
</dbReference>
<organism evidence="9 10">
    <name type="scientific">Desulfatitalea alkaliphila</name>
    <dbReference type="NCBI Taxonomy" id="2929485"/>
    <lineage>
        <taxon>Bacteria</taxon>
        <taxon>Pseudomonadati</taxon>
        <taxon>Thermodesulfobacteriota</taxon>
        <taxon>Desulfobacteria</taxon>
        <taxon>Desulfobacterales</taxon>
        <taxon>Desulfosarcinaceae</taxon>
        <taxon>Desulfatitalea</taxon>
    </lineage>
</organism>
<dbReference type="InterPro" id="IPR035909">
    <property type="entry name" value="CheB_C"/>
</dbReference>
<dbReference type="Pfam" id="PF01339">
    <property type="entry name" value="CheB_methylest"/>
    <property type="match status" value="1"/>
</dbReference>
<keyword evidence="6" id="KW-0597">Phosphoprotein</keyword>
<keyword evidence="10" id="KW-1185">Reference proteome</keyword>
<comment type="catalytic activity">
    <reaction evidence="4">
        <text>[protein]-L-glutamate 5-O-methyl ester + H2O = L-glutamyl-[protein] + methanol + H(+)</text>
        <dbReference type="Rhea" id="RHEA:23236"/>
        <dbReference type="Rhea" id="RHEA-COMP:10208"/>
        <dbReference type="Rhea" id="RHEA-COMP:10311"/>
        <dbReference type="ChEBI" id="CHEBI:15377"/>
        <dbReference type="ChEBI" id="CHEBI:15378"/>
        <dbReference type="ChEBI" id="CHEBI:17790"/>
        <dbReference type="ChEBI" id="CHEBI:29973"/>
        <dbReference type="ChEBI" id="CHEBI:82795"/>
        <dbReference type="EC" id="3.1.1.61"/>
    </reaction>
</comment>
<dbReference type="InterPro" id="IPR001789">
    <property type="entry name" value="Sig_transdc_resp-reg_receiver"/>
</dbReference>
<dbReference type="Pfam" id="PF00072">
    <property type="entry name" value="Response_reg"/>
    <property type="match status" value="1"/>
</dbReference>
<evidence type="ECO:0000313" key="9">
    <source>
        <dbReference type="EMBL" id="MCJ8499989.1"/>
    </source>
</evidence>
<dbReference type="CDD" id="cd17541">
    <property type="entry name" value="REC_CheB-like"/>
    <property type="match status" value="1"/>
</dbReference>
<dbReference type="SUPFAM" id="SSF52738">
    <property type="entry name" value="Methylesterase CheB, C-terminal domain"/>
    <property type="match status" value="1"/>
</dbReference>
<dbReference type="GO" id="GO:0005737">
    <property type="term" value="C:cytoplasm"/>
    <property type="evidence" value="ECO:0007669"/>
    <property type="project" value="InterPro"/>
</dbReference>
<dbReference type="EC" id="3.1.1.61" evidence="3"/>
<dbReference type="GO" id="GO:0008984">
    <property type="term" value="F:protein-glutamate methylesterase activity"/>
    <property type="evidence" value="ECO:0007669"/>
    <property type="project" value="UniProtKB-EC"/>
</dbReference>
<comment type="caution">
    <text evidence="5">Lacks conserved residue(s) required for the propagation of feature annotation.</text>
</comment>
<evidence type="ECO:0000256" key="5">
    <source>
        <dbReference type="PROSITE-ProRule" id="PRU00050"/>
    </source>
</evidence>
<reference evidence="9" key="1">
    <citation type="submission" date="2022-04" db="EMBL/GenBank/DDBJ databases">
        <title>Desulfatitalea alkaliphila sp. nov., a novel anaerobic sulfate-reducing bacterium isolated from terrestrial mud volcano, Taman Peninsula, Russia.</title>
        <authorList>
            <person name="Khomyakova M.A."/>
            <person name="Merkel A.Y."/>
            <person name="Slobodkin A.I."/>
        </authorList>
    </citation>
    <scope>NUCLEOTIDE SEQUENCE</scope>
    <source>
        <strain evidence="9">M08but</strain>
    </source>
</reference>
<comment type="caution">
    <text evidence="9">The sequence shown here is derived from an EMBL/GenBank/DDBJ whole genome shotgun (WGS) entry which is preliminary data.</text>
</comment>
<dbReference type="PANTHER" id="PTHR42872">
    <property type="entry name" value="PROTEIN-GLUTAMATE METHYLESTERASE/PROTEIN-GLUTAMINE GLUTAMINASE"/>
    <property type="match status" value="1"/>
</dbReference>
<dbReference type="GO" id="GO:0000156">
    <property type="term" value="F:phosphorelay response regulator activity"/>
    <property type="evidence" value="ECO:0007669"/>
    <property type="project" value="InterPro"/>
</dbReference>
<dbReference type="EMBL" id="JALJRB010000004">
    <property type="protein sequence ID" value="MCJ8499989.1"/>
    <property type="molecule type" value="Genomic_DNA"/>
</dbReference>
<dbReference type="InterPro" id="IPR011006">
    <property type="entry name" value="CheY-like_superfamily"/>
</dbReference>
<feature type="domain" description="CheB-type methylesterase" evidence="8">
    <location>
        <begin position="212"/>
        <end position="409"/>
    </location>
</feature>
<evidence type="ECO:0000313" key="10">
    <source>
        <dbReference type="Proteomes" id="UP001165427"/>
    </source>
</evidence>
<dbReference type="PANTHER" id="PTHR42872:SF6">
    <property type="entry name" value="PROTEIN-GLUTAMATE METHYLESTERASE_PROTEIN-GLUTAMINE GLUTAMINASE"/>
    <property type="match status" value="1"/>
</dbReference>
<evidence type="ECO:0000259" key="7">
    <source>
        <dbReference type="PROSITE" id="PS50110"/>
    </source>
</evidence>
<dbReference type="Proteomes" id="UP001165427">
    <property type="component" value="Unassembled WGS sequence"/>
</dbReference>
<dbReference type="PROSITE" id="PS50110">
    <property type="entry name" value="RESPONSE_REGULATORY"/>
    <property type="match status" value="1"/>
</dbReference>